<reference evidence="2" key="1">
    <citation type="submission" date="2023-06" db="EMBL/GenBank/DDBJ databases">
        <title>Genome-scale phylogeny and comparative genomics of the fungal order Sordariales.</title>
        <authorList>
            <consortium name="Lawrence Berkeley National Laboratory"/>
            <person name="Hensen N."/>
            <person name="Bonometti L."/>
            <person name="Westerberg I."/>
            <person name="Brannstrom I.O."/>
            <person name="Guillou S."/>
            <person name="Cros-Aarteil S."/>
            <person name="Calhoun S."/>
            <person name="Haridas S."/>
            <person name="Kuo A."/>
            <person name="Mondo S."/>
            <person name="Pangilinan J."/>
            <person name="Riley R."/>
            <person name="Labutti K."/>
            <person name="Andreopoulos B."/>
            <person name="Lipzen A."/>
            <person name="Chen C."/>
            <person name="Yanf M."/>
            <person name="Daum C."/>
            <person name="Ng V."/>
            <person name="Clum A."/>
            <person name="Steindorff A."/>
            <person name="Ohm R."/>
            <person name="Martin F."/>
            <person name="Silar P."/>
            <person name="Natvig D."/>
            <person name="Lalanne C."/>
            <person name="Gautier V."/>
            <person name="Ament-Velasquez S.L."/>
            <person name="Kruys A."/>
            <person name="Hutchinson M.I."/>
            <person name="Powell A.J."/>
            <person name="Barry K."/>
            <person name="Miller A.N."/>
            <person name="Grigoriev I.V."/>
            <person name="Debuchy R."/>
            <person name="Gladieux P."/>
            <person name="Thoren M.H."/>
            <person name="Johannesson H."/>
        </authorList>
    </citation>
    <scope>NUCLEOTIDE SEQUENCE</scope>
    <source>
        <strain evidence="2">8032-3</strain>
    </source>
</reference>
<dbReference type="GO" id="GO:0009966">
    <property type="term" value="P:regulation of signal transduction"/>
    <property type="evidence" value="ECO:0007669"/>
    <property type="project" value="InterPro"/>
</dbReference>
<sequence length="368" mass="40234">MDGEPRSLKSIFAEAEEKRLSLEGTYEAASPSYRDDISAAIQGYQSCLSTISQVSLFSPNESADDISTSDLPYLLVNYHLAELIQKAPASTPQDRKRILAGARDAYDRYLHLLDSYSLLTDAHAKLLSRYAEDPASFSTVSGSAADATARRNAKIANFRAEKELRQRLNFLRRRPGYADPDSREAGGDEEAVRAVHLAHLAYAAHMAFQGLESLNRELDVIAQAPPPGEPVPPAASAEADERRRRAEADAYSDRVDGPAGGLRGVGGPLLSGQGKPLQPFTLVGNRQELARGVFRPGHNLPTMSIDEYLEEERRRGGIIEGGGEASMRVPEPDEDDFDKADADTMKAREWDEFTEANPRGSGNTFNRG</sequence>
<dbReference type="Gene3D" id="1.25.40.540">
    <property type="entry name" value="TAP42-like family"/>
    <property type="match status" value="1"/>
</dbReference>
<evidence type="ECO:0000313" key="2">
    <source>
        <dbReference type="EMBL" id="KAK1766827.1"/>
    </source>
</evidence>
<organism evidence="2 3">
    <name type="scientific">Phialemonium atrogriseum</name>
    <dbReference type="NCBI Taxonomy" id="1093897"/>
    <lineage>
        <taxon>Eukaryota</taxon>
        <taxon>Fungi</taxon>
        <taxon>Dikarya</taxon>
        <taxon>Ascomycota</taxon>
        <taxon>Pezizomycotina</taxon>
        <taxon>Sordariomycetes</taxon>
        <taxon>Sordariomycetidae</taxon>
        <taxon>Cephalothecales</taxon>
        <taxon>Cephalothecaceae</taxon>
        <taxon>Phialemonium</taxon>
    </lineage>
</organism>
<feature type="region of interest" description="Disordered" evidence="1">
    <location>
        <begin position="349"/>
        <end position="368"/>
    </location>
</feature>
<dbReference type="RefSeq" id="XP_060283040.1">
    <property type="nucleotide sequence ID" value="XM_060431535.1"/>
</dbReference>
<dbReference type="InterPro" id="IPR038511">
    <property type="entry name" value="TAP42/TAP46-like_sf"/>
</dbReference>
<dbReference type="GO" id="GO:0005829">
    <property type="term" value="C:cytosol"/>
    <property type="evidence" value="ECO:0007669"/>
    <property type="project" value="TreeGrafter"/>
</dbReference>
<feature type="region of interest" description="Disordered" evidence="1">
    <location>
        <begin position="320"/>
        <end position="339"/>
    </location>
</feature>
<dbReference type="AlphaFoldDB" id="A0AAJ0FGQ2"/>
<dbReference type="PANTHER" id="PTHR10933">
    <property type="entry name" value="IMMUNOGLOBULIN-BINDING PROTEIN 1"/>
    <property type="match status" value="1"/>
</dbReference>
<evidence type="ECO:0000256" key="1">
    <source>
        <dbReference type="SAM" id="MobiDB-lite"/>
    </source>
</evidence>
<dbReference type="InterPro" id="IPR007304">
    <property type="entry name" value="TAP46-like"/>
</dbReference>
<gene>
    <name evidence="2" type="ORF">QBC33DRAFT_588162</name>
</gene>
<dbReference type="Pfam" id="PF04177">
    <property type="entry name" value="TAP42"/>
    <property type="match status" value="1"/>
</dbReference>
<accession>A0AAJ0FGQ2</accession>
<dbReference type="GO" id="GO:0035303">
    <property type="term" value="P:regulation of dephosphorylation"/>
    <property type="evidence" value="ECO:0007669"/>
    <property type="project" value="TreeGrafter"/>
</dbReference>
<feature type="region of interest" description="Disordered" evidence="1">
    <location>
        <begin position="222"/>
        <end position="260"/>
    </location>
</feature>
<dbReference type="PANTHER" id="PTHR10933:SF9">
    <property type="entry name" value="IMMUNOGLOBULIN-BINDING PROTEIN 1"/>
    <property type="match status" value="1"/>
</dbReference>
<evidence type="ECO:0000313" key="3">
    <source>
        <dbReference type="Proteomes" id="UP001244011"/>
    </source>
</evidence>
<dbReference type="EMBL" id="MU839010">
    <property type="protein sequence ID" value="KAK1766827.1"/>
    <property type="molecule type" value="Genomic_DNA"/>
</dbReference>
<feature type="compositionally biased region" description="Pro residues" evidence="1">
    <location>
        <begin position="224"/>
        <end position="233"/>
    </location>
</feature>
<protein>
    <submittedName>
        <fullName evidence="2">TAP42-like protein</fullName>
    </submittedName>
</protein>
<feature type="compositionally biased region" description="Basic and acidic residues" evidence="1">
    <location>
        <begin position="239"/>
        <end position="256"/>
    </location>
</feature>
<keyword evidence="3" id="KW-1185">Reference proteome</keyword>
<name>A0AAJ0FGQ2_9PEZI</name>
<dbReference type="GeneID" id="85314722"/>
<dbReference type="Proteomes" id="UP001244011">
    <property type="component" value="Unassembled WGS sequence"/>
</dbReference>
<dbReference type="GO" id="GO:0051721">
    <property type="term" value="F:protein phosphatase 2A binding"/>
    <property type="evidence" value="ECO:0007669"/>
    <property type="project" value="TreeGrafter"/>
</dbReference>
<proteinExistence type="predicted"/>
<comment type="caution">
    <text evidence="2">The sequence shown here is derived from an EMBL/GenBank/DDBJ whole genome shotgun (WGS) entry which is preliminary data.</text>
</comment>